<evidence type="ECO:0000313" key="2">
    <source>
        <dbReference type="EMBL" id="KYQ55841.1"/>
    </source>
</evidence>
<evidence type="ECO:0000256" key="1">
    <source>
        <dbReference type="SAM" id="Phobius"/>
    </source>
</evidence>
<dbReference type="EMBL" id="KQ982482">
    <property type="protein sequence ID" value="KYQ55841.1"/>
    <property type="molecule type" value="Genomic_DNA"/>
</dbReference>
<dbReference type="KEGG" id="mzt:108722293"/>
<reference evidence="2 3" key="1">
    <citation type="submission" date="2015-09" db="EMBL/GenBank/DDBJ databases">
        <title>Trachymyrmex zeteki WGS genome.</title>
        <authorList>
            <person name="Nygaard S."/>
            <person name="Hu H."/>
            <person name="Boomsma J."/>
            <person name="Zhang G."/>
        </authorList>
    </citation>
    <scope>NUCLEOTIDE SEQUENCE [LARGE SCALE GENOMIC DNA]</scope>
    <source>
        <strain evidence="2">Tzet28-1</strain>
        <tissue evidence="2">Whole body</tissue>
    </source>
</reference>
<accession>A0A151X635</accession>
<keyword evidence="1" id="KW-0472">Membrane</keyword>
<feature type="transmembrane region" description="Helical" evidence="1">
    <location>
        <begin position="6"/>
        <end position="25"/>
    </location>
</feature>
<dbReference type="OrthoDB" id="7674957at2759"/>
<name>A0A151X635_9HYME</name>
<proteinExistence type="predicted"/>
<keyword evidence="1" id="KW-0812">Transmembrane</keyword>
<evidence type="ECO:0000313" key="3">
    <source>
        <dbReference type="Proteomes" id="UP000075809"/>
    </source>
</evidence>
<sequence length="102" mass="11627">MPTNCTNIILFIMVTTCAATPILFLNPGTMFTHPAVIINSEMEDNLPYQLRNNFYKNPSIAAGLAKESWFIDKEMQVIDREADKIPKEKIYNVLHNAGLVRR</sequence>
<organism evidence="2 3">
    <name type="scientific">Mycetomoellerius zeteki</name>
    <dbReference type="NCBI Taxonomy" id="64791"/>
    <lineage>
        <taxon>Eukaryota</taxon>
        <taxon>Metazoa</taxon>
        <taxon>Ecdysozoa</taxon>
        <taxon>Arthropoda</taxon>
        <taxon>Hexapoda</taxon>
        <taxon>Insecta</taxon>
        <taxon>Pterygota</taxon>
        <taxon>Neoptera</taxon>
        <taxon>Endopterygota</taxon>
        <taxon>Hymenoptera</taxon>
        <taxon>Apocrita</taxon>
        <taxon>Aculeata</taxon>
        <taxon>Formicoidea</taxon>
        <taxon>Formicidae</taxon>
        <taxon>Myrmicinae</taxon>
        <taxon>Mycetomoellerius</taxon>
    </lineage>
</organism>
<dbReference type="Proteomes" id="UP000075809">
    <property type="component" value="Unassembled WGS sequence"/>
</dbReference>
<keyword evidence="3" id="KW-1185">Reference proteome</keyword>
<keyword evidence="1" id="KW-1133">Transmembrane helix</keyword>
<gene>
    <name evidence="2" type="ORF">ALC60_05122</name>
</gene>
<protein>
    <submittedName>
        <fullName evidence="2">Uncharacterized protein</fullName>
    </submittedName>
</protein>
<dbReference type="AlphaFoldDB" id="A0A151X635"/>